<feature type="domain" description="SHOCT" evidence="2">
    <location>
        <begin position="321"/>
        <end position="347"/>
    </location>
</feature>
<evidence type="ECO:0000313" key="4">
    <source>
        <dbReference type="EMBL" id="NYH51831.1"/>
    </source>
</evidence>
<dbReference type="InterPro" id="IPR027860">
    <property type="entry name" value="DUF4429"/>
</dbReference>
<name>A0A7Y9X9S0_9ACTN</name>
<dbReference type="EMBL" id="JACCHL010000001">
    <property type="protein sequence ID" value="NYH51831.1"/>
    <property type="molecule type" value="Genomic_DNA"/>
</dbReference>
<reference evidence="4 5" key="1">
    <citation type="submission" date="2020-07" db="EMBL/GenBank/DDBJ databases">
        <title>Sequencing the genomes of 1000 actinobacteria strains.</title>
        <authorList>
            <person name="Klenk H.-P."/>
        </authorList>
    </citation>
    <scope>NUCLEOTIDE SEQUENCE [LARGE SCALE GENOMIC DNA]</scope>
    <source>
        <strain evidence="4 5">DSM 45278</strain>
    </source>
</reference>
<feature type="domain" description="DUF4429" evidence="3">
    <location>
        <begin position="19"/>
        <end position="114"/>
    </location>
</feature>
<comment type="caution">
    <text evidence="4">The sequence shown here is derived from an EMBL/GenBank/DDBJ whole genome shotgun (WGS) entry which is preliminary data.</text>
</comment>
<evidence type="ECO:0000259" key="3">
    <source>
        <dbReference type="Pfam" id="PF14472"/>
    </source>
</evidence>
<feature type="region of interest" description="Disordered" evidence="1">
    <location>
        <begin position="280"/>
        <end position="312"/>
    </location>
</feature>
<proteinExistence type="predicted"/>
<dbReference type="Pfam" id="PF14472">
    <property type="entry name" value="DUF4429"/>
    <property type="match status" value="2"/>
</dbReference>
<evidence type="ECO:0000313" key="5">
    <source>
        <dbReference type="Proteomes" id="UP000584931"/>
    </source>
</evidence>
<feature type="domain" description="DUF4429" evidence="3">
    <location>
        <begin position="150"/>
        <end position="238"/>
    </location>
</feature>
<dbReference type="AlphaFoldDB" id="A0A7Y9X9S0"/>
<accession>A0A7Y9X9S0</accession>
<dbReference type="Pfam" id="PF09851">
    <property type="entry name" value="SHOCT"/>
    <property type="match status" value="1"/>
</dbReference>
<gene>
    <name evidence="4" type="ORF">HNR06_001420</name>
</gene>
<sequence>MGAEEAGAMDELRGDQAVWVFDGESVAIRYEGTGWSKDPLLRRIGRLELPVAAIAGVDFRPGADRRRGWVLRLRLRDRMDPYTAVGAALREESQPFRLTGPARSELVAEYLADQTRFAAERHTEPPAPATVLRLVPRLPLHIQTCEGTATVDDSGVRLVWSGARAGGRKRRAQRREYDLAEITGVEWTPSDGWEWGYLRVATANSAREGSTRLRQDLNVLLADEGAQTFDALLMAATITAHMWAGARPGSGGRETGNPVAGLRDPRWWLDKARAVGRIGGVGGARAEPPAAEGPAVDRPAREEGASGGVRGGADTEWVFRQIERLGELHARGLLTDEEFSAKKAELLGRI</sequence>
<evidence type="ECO:0008006" key="6">
    <source>
        <dbReference type="Google" id="ProtNLM"/>
    </source>
</evidence>
<feature type="compositionally biased region" description="Low complexity" evidence="1">
    <location>
        <begin position="284"/>
        <end position="296"/>
    </location>
</feature>
<evidence type="ECO:0000256" key="1">
    <source>
        <dbReference type="SAM" id="MobiDB-lite"/>
    </source>
</evidence>
<organism evidence="4 5">
    <name type="scientific">Nocardiopsis sinuspersici</name>
    <dbReference type="NCBI Taxonomy" id="501010"/>
    <lineage>
        <taxon>Bacteria</taxon>
        <taxon>Bacillati</taxon>
        <taxon>Actinomycetota</taxon>
        <taxon>Actinomycetes</taxon>
        <taxon>Streptosporangiales</taxon>
        <taxon>Nocardiopsidaceae</taxon>
        <taxon>Nocardiopsis</taxon>
    </lineage>
</organism>
<dbReference type="Proteomes" id="UP000584931">
    <property type="component" value="Unassembled WGS sequence"/>
</dbReference>
<protein>
    <recommendedName>
        <fullName evidence="6">Short C-terminal domain-containing protein</fullName>
    </recommendedName>
</protein>
<dbReference type="InterPro" id="IPR018649">
    <property type="entry name" value="SHOCT"/>
</dbReference>
<evidence type="ECO:0000259" key="2">
    <source>
        <dbReference type="Pfam" id="PF09851"/>
    </source>
</evidence>